<dbReference type="InterPro" id="IPR010290">
    <property type="entry name" value="TM_effector"/>
</dbReference>
<name>A0A0R2QDQ6_9ACTN</name>
<gene>
    <name evidence="8" type="ORF">ABR75_00300</name>
</gene>
<reference evidence="8 9" key="1">
    <citation type="submission" date="2015-10" db="EMBL/GenBank/DDBJ databases">
        <title>Metagenome-Assembled Genomes uncover a global brackish microbiome.</title>
        <authorList>
            <person name="Hugerth L.W."/>
            <person name="Larsson J."/>
            <person name="Alneberg J."/>
            <person name="Lindh M.V."/>
            <person name="Legrand C."/>
            <person name="Pinhassi J."/>
            <person name="Andersson A.F."/>
        </authorList>
    </citation>
    <scope>NUCLEOTIDE SEQUENCE [LARGE SCALE GENOMIC DNA]</scope>
    <source>
        <strain evidence="8">BACL6 MAG-120924-bin43</strain>
    </source>
</reference>
<feature type="transmembrane region" description="Helical" evidence="7">
    <location>
        <begin position="263"/>
        <end position="283"/>
    </location>
</feature>
<keyword evidence="4 7" id="KW-0812">Transmembrane</keyword>
<feature type="transmembrane region" description="Helical" evidence="7">
    <location>
        <begin position="290"/>
        <end position="308"/>
    </location>
</feature>
<evidence type="ECO:0000313" key="9">
    <source>
        <dbReference type="Proteomes" id="UP000051017"/>
    </source>
</evidence>
<dbReference type="Proteomes" id="UP000051017">
    <property type="component" value="Unassembled WGS sequence"/>
</dbReference>
<dbReference type="Gene3D" id="1.20.1250.20">
    <property type="entry name" value="MFS general substrate transporter like domains"/>
    <property type="match status" value="1"/>
</dbReference>
<keyword evidence="6 7" id="KW-0472">Membrane</keyword>
<dbReference type="GO" id="GO:0005886">
    <property type="term" value="C:plasma membrane"/>
    <property type="evidence" value="ECO:0007669"/>
    <property type="project" value="UniProtKB-SubCell"/>
</dbReference>
<feature type="transmembrane region" description="Helical" evidence="7">
    <location>
        <begin position="47"/>
        <end position="69"/>
    </location>
</feature>
<dbReference type="PRINTS" id="PR01988">
    <property type="entry name" value="EXPORTERBACE"/>
</dbReference>
<evidence type="ECO:0000256" key="2">
    <source>
        <dbReference type="ARBA" id="ARBA00022448"/>
    </source>
</evidence>
<dbReference type="CDD" id="cd06173">
    <property type="entry name" value="MFS_MefA_like"/>
    <property type="match status" value="1"/>
</dbReference>
<dbReference type="PANTHER" id="PTHR43266">
    <property type="entry name" value="MACROLIDE-EFFLUX PROTEIN"/>
    <property type="match status" value="1"/>
</dbReference>
<keyword evidence="3" id="KW-1003">Cell membrane</keyword>
<evidence type="ECO:0000256" key="1">
    <source>
        <dbReference type="ARBA" id="ARBA00004651"/>
    </source>
</evidence>
<proteinExistence type="predicted"/>
<protein>
    <recommendedName>
        <fullName evidence="10">Major facilitator superfamily (MFS) profile domain-containing protein</fullName>
    </recommendedName>
</protein>
<evidence type="ECO:0000256" key="6">
    <source>
        <dbReference type="ARBA" id="ARBA00023136"/>
    </source>
</evidence>
<sequence length="417" mass="44560">MKRKKHLNVLLANKDVRRLFVADNISIIGDYFSYVALAGMVKEVTDSNFLVALVYVAFTLPSFFTTPFGGPTVDKFDRKKIIVFVSLMQAMCAVGFLFASNSSIWIAFAAQIGITSLSSFVTPAFGAALPNLTRNDVELRQANALFGSSWGAMVFIGAAAGGFFSQVFGRTATFMADIATFIICAGLVALIKTPMQQQRTRGHQSRMRPFADMREAIHYAKSDHTILALLSSKTMFAFGAGTVSQLSVLAIDVFQKGDGGSGALLAARGFGASIGPFIIMRFVRDNMPRLLKVCGTAGITYAVLYIATASSPNIWIACLCVMGAHLGGGAQWTLSTYGLQLRVPDHILGRVLAGDMAIAILVMGTSSFAAGILGEILPIRIAIAVIGATSGVTAVVFLFATTGIRKRLRSEMQQQSS</sequence>
<evidence type="ECO:0000256" key="3">
    <source>
        <dbReference type="ARBA" id="ARBA00022475"/>
    </source>
</evidence>
<comment type="subcellular location">
    <subcellularLocation>
        <location evidence="1">Cell membrane</location>
        <topology evidence="1">Multi-pass membrane protein</topology>
    </subcellularLocation>
</comment>
<feature type="transmembrane region" description="Helical" evidence="7">
    <location>
        <begin position="21"/>
        <end position="41"/>
    </location>
</feature>
<keyword evidence="2" id="KW-0813">Transport</keyword>
<feature type="transmembrane region" description="Helical" evidence="7">
    <location>
        <begin position="105"/>
        <end position="132"/>
    </location>
</feature>
<dbReference type="InterPro" id="IPR022324">
    <property type="entry name" value="Bacilysin_exporter_BacE_put"/>
</dbReference>
<comment type="caution">
    <text evidence="8">The sequence shown here is derived from an EMBL/GenBank/DDBJ whole genome shotgun (WGS) entry which is preliminary data.</text>
</comment>
<feature type="transmembrane region" description="Helical" evidence="7">
    <location>
        <begin position="314"/>
        <end position="339"/>
    </location>
</feature>
<dbReference type="Pfam" id="PF05977">
    <property type="entry name" value="MFS_3"/>
    <property type="match status" value="1"/>
</dbReference>
<accession>A0A0R2QDQ6</accession>
<feature type="transmembrane region" description="Helical" evidence="7">
    <location>
        <begin position="379"/>
        <end position="400"/>
    </location>
</feature>
<evidence type="ECO:0000256" key="5">
    <source>
        <dbReference type="ARBA" id="ARBA00022989"/>
    </source>
</evidence>
<evidence type="ECO:0000256" key="4">
    <source>
        <dbReference type="ARBA" id="ARBA00022692"/>
    </source>
</evidence>
<evidence type="ECO:0008006" key="10">
    <source>
        <dbReference type="Google" id="ProtNLM"/>
    </source>
</evidence>
<dbReference type="SUPFAM" id="SSF103473">
    <property type="entry name" value="MFS general substrate transporter"/>
    <property type="match status" value="1"/>
</dbReference>
<dbReference type="EMBL" id="LIBJ01000097">
    <property type="protein sequence ID" value="KRO48325.1"/>
    <property type="molecule type" value="Genomic_DNA"/>
</dbReference>
<feature type="transmembrane region" description="Helical" evidence="7">
    <location>
        <begin position="226"/>
        <end position="251"/>
    </location>
</feature>
<keyword evidence="5 7" id="KW-1133">Transmembrane helix</keyword>
<feature type="transmembrane region" description="Helical" evidence="7">
    <location>
        <begin position="81"/>
        <end position="99"/>
    </location>
</feature>
<evidence type="ECO:0000313" key="8">
    <source>
        <dbReference type="EMBL" id="KRO48325.1"/>
    </source>
</evidence>
<evidence type="ECO:0000256" key="7">
    <source>
        <dbReference type="SAM" id="Phobius"/>
    </source>
</evidence>
<dbReference type="InterPro" id="IPR036259">
    <property type="entry name" value="MFS_trans_sf"/>
</dbReference>
<feature type="transmembrane region" description="Helical" evidence="7">
    <location>
        <begin position="171"/>
        <end position="191"/>
    </location>
</feature>
<dbReference type="PANTHER" id="PTHR43266:SF10">
    <property type="entry name" value="BACILYSIN EXPORTER BACE-RELATED"/>
    <property type="match status" value="1"/>
</dbReference>
<feature type="transmembrane region" description="Helical" evidence="7">
    <location>
        <begin position="351"/>
        <end position="373"/>
    </location>
</feature>
<feature type="transmembrane region" description="Helical" evidence="7">
    <location>
        <begin position="144"/>
        <end position="165"/>
    </location>
</feature>
<dbReference type="AlphaFoldDB" id="A0A0R2QDQ6"/>
<organism evidence="8 9">
    <name type="scientific">Acidimicrobiia bacterium BACL6 MAG-120924-bin43</name>
    <dbReference type="NCBI Taxonomy" id="1655583"/>
    <lineage>
        <taxon>Bacteria</taxon>
        <taxon>Bacillati</taxon>
        <taxon>Actinomycetota</taxon>
        <taxon>Acidimicrobiia</taxon>
        <taxon>acIV cluster</taxon>
    </lineage>
</organism>